<dbReference type="EMBL" id="CP110232">
    <property type="protein sequence ID" value="WEG72546.1"/>
    <property type="molecule type" value="Genomic_DNA"/>
</dbReference>
<dbReference type="AlphaFoldDB" id="A0AAF0CTD4"/>
<dbReference type="InterPro" id="IPR011256">
    <property type="entry name" value="Reg_factor_effector_dom_sf"/>
</dbReference>
<sequence>MQLSIIASSYLTYSSHIYPDIQKTDLWTDYDTTIAEEFAKGQAIYVVYDCYEKDTLRLSLCKRSETPTANADFDLLTRHYRIFSVAESVLNTWHEILTLEHSNVLARAYKFDVVNYNKDGARQIEISI</sequence>
<dbReference type="KEGG" id="vie:OL234_06035"/>
<dbReference type="Gene3D" id="3.20.80.10">
    <property type="entry name" value="Regulatory factor, effector binding domain"/>
    <property type="match status" value="1"/>
</dbReference>
<reference evidence="1" key="1">
    <citation type="submission" date="2022-10" db="EMBL/GenBank/DDBJ databases">
        <title>Vagococcus sp. isolated from poultry meat.</title>
        <authorList>
            <person name="Johansson P."/>
            <person name="Bjorkroth J."/>
        </authorList>
    </citation>
    <scope>NUCLEOTIDE SEQUENCE</scope>
    <source>
        <strain evidence="1">STAA11</strain>
    </source>
</reference>
<evidence type="ECO:0000313" key="1">
    <source>
        <dbReference type="EMBL" id="WEG72546.1"/>
    </source>
</evidence>
<dbReference type="Proteomes" id="UP001179647">
    <property type="component" value="Chromosome"/>
</dbReference>
<keyword evidence="2" id="KW-1185">Reference proteome</keyword>
<accession>A0AAF0CTD4</accession>
<name>A0AAF0CTD4_9ENTE</name>
<gene>
    <name evidence="1" type="ORF">OL234_06035</name>
</gene>
<evidence type="ECO:0000313" key="2">
    <source>
        <dbReference type="Proteomes" id="UP001179647"/>
    </source>
</evidence>
<proteinExistence type="predicted"/>
<dbReference type="RefSeq" id="WP_275468347.1">
    <property type="nucleotide sequence ID" value="NZ_CP110232.1"/>
</dbReference>
<protein>
    <submittedName>
        <fullName evidence="1">Uncharacterized protein</fullName>
    </submittedName>
</protein>
<organism evidence="1 2">
    <name type="scientific">Vagococcus intermedius</name>
    <dbReference type="NCBI Taxonomy" id="2991418"/>
    <lineage>
        <taxon>Bacteria</taxon>
        <taxon>Bacillati</taxon>
        <taxon>Bacillota</taxon>
        <taxon>Bacilli</taxon>
        <taxon>Lactobacillales</taxon>
        <taxon>Enterococcaceae</taxon>
        <taxon>Vagococcus</taxon>
    </lineage>
</organism>